<dbReference type="InterPro" id="IPR003423">
    <property type="entry name" value="OMP_efflux"/>
</dbReference>
<comment type="caution">
    <text evidence="4">The sequence shown here is derived from an EMBL/GenBank/DDBJ whole genome shotgun (WGS) entry which is preliminary data.</text>
</comment>
<evidence type="ECO:0000256" key="3">
    <source>
        <dbReference type="SAM" id="MobiDB-lite"/>
    </source>
</evidence>
<dbReference type="Proteomes" id="UP001169862">
    <property type="component" value="Unassembled WGS sequence"/>
</dbReference>
<evidence type="ECO:0000256" key="2">
    <source>
        <dbReference type="RuleBase" id="RU362097"/>
    </source>
</evidence>
<accession>A0AAW7XGD6</accession>
<gene>
    <name evidence="4" type="ORF">Q4490_07330</name>
</gene>
<dbReference type="AlphaFoldDB" id="A0AAW7XGD6"/>
<dbReference type="PANTHER" id="PTHR30203">
    <property type="entry name" value="OUTER MEMBRANE CATION EFFLUX PROTEIN"/>
    <property type="match status" value="1"/>
</dbReference>
<dbReference type="PROSITE" id="PS51257">
    <property type="entry name" value="PROKAR_LIPOPROTEIN"/>
    <property type="match status" value="1"/>
</dbReference>
<keyword evidence="2" id="KW-1134">Transmembrane beta strand</keyword>
<keyword evidence="2" id="KW-0564">Palmitate</keyword>
<dbReference type="GO" id="GO:0015562">
    <property type="term" value="F:efflux transmembrane transporter activity"/>
    <property type="evidence" value="ECO:0007669"/>
    <property type="project" value="InterPro"/>
</dbReference>
<dbReference type="Gene3D" id="2.20.200.10">
    <property type="entry name" value="Outer membrane efflux proteins (OEP)"/>
    <property type="match status" value="1"/>
</dbReference>
<evidence type="ECO:0000256" key="1">
    <source>
        <dbReference type="ARBA" id="ARBA00007613"/>
    </source>
</evidence>
<evidence type="ECO:0000313" key="5">
    <source>
        <dbReference type="Proteomes" id="UP001169862"/>
    </source>
</evidence>
<name>A0AAW7XGD6_9GAMM</name>
<dbReference type="InterPro" id="IPR010131">
    <property type="entry name" value="MdtP/NodT-like"/>
</dbReference>
<sequence length="490" mass="53150">MHKPFLAVVVAAALGGCSLAPDYQRPEVELINTWTPAEQQAAVMPLGWESVFNDEALQQLIKLGLDSNKDLQIALLNVELYRKQYQIQRADLLPSLTLDGSGTRAATSAFSGDSTISSTYSVTAGLTAYELDLFGKVRNLKDQALETYLSQEQVRRSTQLTIVANIATAYLTWVADREQLALAQENLKIEEDNYRLVSLRYDQGIDSSIEQAQAQASYEDMLVTLSQYQRLVDQDRYALVLLLGTELPEGFTPAKRLADVKIATVGAGLPSTLLNQRPDILAAEHTLRAANANIGVARAALFPSISLTANAGSQSSELSGLFDSGSGAWTFAPSISLPIFNSGALRRDVEVAEIENQIAVKQYEQAVQSAFTDVSDALTALSGYSLELENQNKALQSYQRYFELADLRYQSGVDSMLTRLDAQSSLVSSQQASITARLALYQAQIDLYQALGGGWGQGLNQTGAGNLTQGYYTQPNDGATISNSQDTSAP</sequence>
<evidence type="ECO:0000313" key="4">
    <source>
        <dbReference type="EMBL" id="MDO6453373.1"/>
    </source>
</evidence>
<feature type="region of interest" description="Disordered" evidence="3">
    <location>
        <begin position="470"/>
        <end position="490"/>
    </location>
</feature>
<protein>
    <submittedName>
        <fullName evidence="4">Efflux transporter outer membrane subunit</fullName>
    </submittedName>
</protein>
<dbReference type="GO" id="GO:0009279">
    <property type="term" value="C:cell outer membrane"/>
    <property type="evidence" value="ECO:0007669"/>
    <property type="project" value="UniProtKB-SubCell"/>
</dbReference>
<keyword evidence="2" id="KW-0812">Transmembrane</keyword>
<reference evidence="4" key="1">
    <citation type="submission" date="2023-07" db="EMBL/GenBank/DDBJ databases">
        <title>Genome content predicts the carbon catabolic preferences of heterotrophic bacteria.</title>
        <authorList>
            <person name="Gralka M."/>
        </authorList>
    </citation>
    <scope>NUCLEOTIDE SEQUENCE</scope>
    <source>
        <strain evidence="4">I2M16</strain>
    </source>
</reference>
<dbReference type="RefSeq" id="WP_303549606.1">
    <property type="nucleotide sequence ID" value="NZ_JAUOPG010000004.1"/>
</dbReference>
<dbReference type="Gene3D" id="1.20.1600.10">
    <property type="entry name" value="Outer membrane efflux proteins (OEP)"/>
    <property type="match status" value="1"/>
</dbReference>
<dbReference type="PANTHER" id="PTHR30203:SF32">
    <property type="entry name" value="CATION EFFLUX SYSTEM PROTEIN CUSC"/>
    <property type="match status" value="1"/>
</dbReference>
<proteinExistence type="inferred from homology"/>
<dbReference type="SUPFAM" id="SSF56954">
    <property type="entry name" value="Outer membrane efflux proteins (OEP)"/>
    <property type="match status" value="1"/>
</dbReference>
<keyword evidence="2" id="KW-0472">Membrane</keyword>
<comment type="subcellular location">
    <subcellularLocation>
        <location evidence="2">Cell outer membrane</location>
        <topology evidence="2">Lipid-anchor</topology>
    </subcellularLocation>
</comment>
<dbReference type="Pfam" id="PF02321">
    <property type="entry name" value="OEP"/>
    <property type="match status" value="2"/>
</dbReference>
<organism evidence="4 5">
    <name type="scientific">Neptunomonas phycophila</name>
    <dbReference type="NCBI Taxonomy" id="1572645"/>
    <lineage>
        <taxon>Bacteria</taxon>
        <taxon>Pseudomonadati</taxon>
        <taxon>Pseudomonadota</taxon>
        <taxon>Gammaproteobacteria</taxon>
        <taxon>Oceanospirillales</taxon>
        <taxon>Oceanospirillaceae</taxon>
        <taxon>Neptunomonas</taxon>
    </lineage>
</organism>
<keyword evidence="2" id="KW-0449">Lipoprotein</keyword>
<dbReference type="NCBIfam" id="TIGR01845">
    <property type="entry name" value="outer_NodT"/>
    <property type="match status" value="1"/>
</dbReference>
<dbReference type="EMBL" id="JAUOPG010000004">
    <property type="protein sequence ID" value="MDO6453373.1"/>
    <property type="molecule type" value="Genomic_DNA"/>
</dbReference>
<comment type="similarity">
    <text evidence="1 2">Belongs to the outer membrane factor (OMF) (TC 1.B.17) family.</text>
</comment>